<evidence type="ECO:0000313" key="2">
    <source>
        <dbReference type="EMBL" id="RKM91255.1"/>
    </source>
</evidence>
<reference evidence="2 3" key="1">
    <citation type="journal article" date="2014" name="Genome Announc.">
        <title>Draft Genome Sequence of Streptomyces fradiae ATCC 19609, a Strain Highly Sensitive to Antibiotics.</title>
        <authorList>
            <person name="Bekker O.B."/>
            <person name="Klimina K.M."/>
            <person name="Vatlin A.A."/>
            <person name="Zakharevich N.V."/>
            <person name="Kasianov A.S."/>
            <person name="Danilenko V.N."/>
        </authorList>
    </citation>
    <scope>NUCLEOTIDE SEQUENCE [LARGE SCALE GENOMIC DNA]</scope>
    <source>
        <strain evidence="2 3">ATCC 19609</strain>
    </source>
</reference>
<evidence type="ECO:0000256" key="1">
    <source>
        <dbReference type="SAM" id="MobiDB-lite"/>
    </source>
</evidence>
<keyword evidence="3" id="KW-1185">Reference proteome</keyword>
<dbReference type="Proteomes" id="UP000028058">
    <property type="component" value="Unassembled WGS sequence"/>
</dbReference>
<feature type="region of interest" description="Disordered" evidence="1">
    <location>
        <begin position="41"/>
        <end position="77"/>
    </location>
</feature>
<dbReference type="PANTHER" id="PTHR34724">
    <property type="entry name" value="OS12G0596101 PROTEIN"/>
    <property type="match status" value="1"/>
</dbReference>
<evidence type="ECO:0000313" key="3">
    <source>
        <dbReference type="Proteomes" id="UP000028058"/>
    </source>
</evidence>
<sequence>MCQRAICPTCRKVTYTGCGRHVEQVLAGVPAPRRCTCAPARGGRARERAPEPAALPDPGSSRHTGAPAHRSRGGLRDRLVRWLKGSA</sequence>
<proteinExistence type="predicted"/>
<organism evidence="2 3">
    <name type="scientific">Streptomyces xinghaiensis</name>
    <dbReference type="NCBI Taxonomy" id="1038928"/>
    <lineage>
        <taxon>Bacteria</taxon>
        <taxon>Bacillati</taxon>
        <taxon>Actinomycetota</taxon>
        <taxon>Actinomycetes</taxon>
        <taxon>Kitasatosporales</taxon>
        <taxon>Streptomycetaceae</taxon>
        <taxon>Streptomyces</taxon>
    </lineage>
</organism>
<dbReference type="PANTHER" id="PTHR34724:SF2">
    <property type="entry name" value="OS12G0596101 PROTEIN"/>
    <property type="match status" value="1"/>
</dbReference>
<name>A0A3R7IXK6_9ACTN</name>
<comment type="caution">
    <text evidence="2">The sequence shown here is derived from an EMBL/GenBank/DDBJ whole genome shotgun (WGS) entry which is preliminary data.</text>
</comment>
<gene>
    <name evidence="2" type="ORF">SFRA_029560</name>
</gene>
<accession>A0A3R7IXK6</accession>
<dbReference type="AlphaFoldDB" id="A0A3R7IXK6"/>
<protein>
    <submittedName>
        <fullName evidence="2">Uncharacterized protein</fullName>
    </submittedName>
</protein>
<dbReference type="EMBL" id="JNAD02000018">
    <property type="protein sequence ID" value="RKM91255.1"/>
    <property type="molecule type" value="Genomic_DNA"/>
</dbReference>